<sequence>MIVVYILLAIVIITAAFFWLGNYFYNFALNARKEKKFIQDNPNLARSEAVMPDVAELENYNDDAFRKQVPSSSISILSRDKLQLKLHANIYEQEQMTDKWAIVVHGYGARASVMTRWIRGFYEKGYHVLAPDLRGHGESEGDYIGMGWHDRLDILQWIDEILAKNQNATITLFGISMGGATVMMASGENLPANVKVIVEDCGYTSVQDIFAYQLKDLFKLPKFPVLNAANMVTKIRAGFDLSEASALEKLRKCELPMLFIHGDADRFVPFKMVEEVFAAADTEKEKLIIPGAGHGEAVLVNPKLYWETIWSFIDRYI</sequence>
<dbReference type="Proteomes" id="UP000199687">
    <property type="component" value="Unassembled WGS sequence"/>
</dbReference>
<evidence type="ECO:0000313" key="4">
    <source>
        <dbReference type="Proteomes" id="UP000199687"/>
    </source>
</evidence>
<dbReference type="InterPro" id="IPR052920">
    <property type="entry name" value="DNA-binding_regulatory"/>
</dbReference>
<organism evidence="3 4">
    <name type="scientific">Gracilibacillus ureilyticus</name>
    <dbReference type="NCBI Taxonomy" id="531814"/>
    <lineage>
        <taxon>Bacteria</taxon>
        <taxon>Bacillati</taxon>
        <taxon>Bacillota</taxon>
        <taxon>Bacilli</taxon>
        <taxon>Bacillales</taxon>
        <taxon>Bacillaceae</taxon>
        <taxon>Gracilibacillus</taxon>
    </lineage>
</organism>
<name>A0A1H9T134_9BACI</name>
<dbReference type="EMBL" id="FOGL01000012">
    <property type="protein sequence ID" value="SER90714.1"/>
    <property type="molecule type" value="Genomic_DNA"/>
</dbReference>
<dbReference type="PANTHER" id="PTHR43358:SF4">
    <property type="entry name" value="ALPHA_BETA HYDROLASE FOLD-1 DOMAIN-CONTAINING PROTEIN"/>
    <property type="match status" value="1"/>
</dbReference>
<dbReference type="SUPFAM" id="SSF53474">
    <property type="entry name" value="alpha/beta-Hydrolases"/>
    <property type="match status" value="1"/>
</dbReference>
<evidence type="ECO:0000313" key="3">
    <source>
        <dbReference type="EMBL" id="SER90714.1"/>
    </source>
</evidence>
<dbReference type="Pfam" id="PF12146">
    <property type="entry name" value="Hydrolase_4"/>
    <property type="match status" value="1"/>
</dbReference>
<keyword evidence="1" id="KW-0812">Transmembrane</keyword>
<dbReference type="OrthoDB" id="9776685at2"/>
<keyword evidence="4" id="KW-1185">Reference proteome</keyword>
<accession>A0A1H9T134</accession>
<dbReference type="Gene3D" id="3.40.50.1820">
    <property type="entry name" value="alpha/beta hydrolase"/>
    <property type="match status" value="1"/>
</dbReference>
<dbReference type="InterPro" id="IPR029058">
    <property type="entry name" value="AB_hydrolase_fold"/>
</dbReference>
<dbReference type="PRINTS" id="PR00111">
    <property type="entry name" value="ABHYDROLASE"/>
</dbReference>
<reference evidence="3 4" key="1">
    <citation type="submission" date="2016-10" db="EMBL/GenBank/DDBJ databases">
        <authorList>
            <person name="de Groot N.N."/>
        </authorList>
    </citation>
    <scope>NUCLEOTIDE SEQUENCE [LARGE SCALE GENOMIC DNA]</scope>
    <source>
        <strain evidence="3 4">CGMCC 1.7727</strain>
    </source>
</reference>
<feature type="domain" description="Serine aminopeptidase S33" evidence="2">
    <location>
        <begin position="101"/>
        <end position="189"/>
    </location>
</feature>
<dbReference type="InterPro" id="IPR022742">
    <property type="entry name" value="Hydrolase_4"/>
</dbReference>
<proteinExistence type="predicted"/>
<keyword evidence="1" id="KW-1133">Transmembrane helix</keyword>
<dbReference type="InterPro" id="IPR000073">
    <property type="entry name" value="AB_hydrolase_1"/>
</dbReference>
<evidence type="ECO:0000256" key="1">
    <source>
        <dbReference type="SAM" id="Phobius"/>
    </source>
</evidence>
<feature type="transmembrane region" description="Helical" evidence="1">
    <location>
        <begin position="6"/>
        <end position="25"/>
    </location>
</feature>
<evidence type="ECO:0000259" key="2">
    <source>
        <dbReference type="Pfam" id="PF12146"/>
    </source>
</evidence>
<dbReference type="RefSeq" id="WP_089741597.1">
    <property type="nucleotide sequence ID" value="NZ_FOGL01000012.1"/>
</dbReference>
<keyword evidence="1" id="KW-0472">Membrane</keyword>
<protein>
    <recommendedName>
        <fullName evidence="2">Serine aminopeptidase S33 domain-containing protein</fullName>
    </recommendedName>
</protein>
<dbReference type="AlphaFoldDB" id="A0A1H9T134"/>
<gene>
    <name evidence="3" type="ORF">SAMN04487944_112100</name>
</gene>
<dbReference type="STRING" id="531814.SAMN04487944_112100"/>
<dbReference type="PANTHER" id="PTHR43358">
    <property type="entry name" value="ALPHA/BETA-HYDROLASE"/>
    <property type="match status" value="1"/>
</dbReference>